<protein>
    <submittedName>
        <fullName evidence="1">Winged helix-turn-helix transcriptional regulator</fullName>
    </submittedName>
</protein>
<dbReference type="Gene3D" id="1.10.10.10">
    <property type="entry name" value="Winged helix-like DNA-binding domain superfamily/Winged helix DNA-binding domain"/>
    <property type="match status" value="1"/>
</dbReference>
<dbReference type="AlphaFoldDB" id="A0A5J5J1R5"/>
<dbReference type="CDD" id="cd00090">
    <property type="entry name" value="HTH_ARSR"/>
    <property type="match status" value="1"/>
</dbReference>
<proteinExistence type="predicted"/>
<dbReference type="RefSeq" id="WP_150448664.1">
    <property type="nucleotide sequence ID" value="NZ_VYSA01000002.1"/>
</dbReference>
<evidence type="ECO:0000313" key="1">
    <source>
        <dbReference type="EMBL" id="KAA9107629.1"/>
    </source>
</evidence>
<dbReference type="SUPFAM" id="SSF46785">
    <property type="entry name" value="Winged helix' DNA-binding domain"/>
    <property type="match status" value="1"/>
</dbReference>
<dbReference type="Proteomes" id="UP000325827">
    <property type="component" value="Unassembled WGS sequence"/>
</dbReference>
<reference evidence="2" key="1">
    <citation type="submission" date="2019-09" db="EMBL/GenBank/DDBJ databases">
        <title>Mumia zhuanghuii sp. nov. isolated from the intestinal contents of plateau pika (Ochotona curzoniae) in the Qinghai-Tibet plateau of China.</title>
        <authorList>
            <person name="Tian Z."/>
        </authorList>
    </citation>
    <scope>NUCLEOTIDE SEQUENCE [LARGE SCALE GENOMIC DNA]</scope>
    <source>
        <strain evidence="2">JCM 30598</strain>
    </source>
</reference>
<gene>
    <name evidence="1" type="ORF">F6B43_09195</name>
</gene>
<dbReference type="InterPro" id="IPR011991">
    <property type="entry name" value="ArsR-like_HTH"/>
</dbReference>
<organism evidence="1 2">
    <name type="scientific">Microbacterium rhizomatis</name>
    <dbReference type="NCBI Taxonomy" id="1631477"/>
    <lineage>
        <taxon>Bacteria</taxon>
        <taxon>Bacillati</taxon>
        <taxon>Actinomycetota</taxon>
        <taxon>Actinomycetes</taxon>
        <taxon>Micrococcales</taxon>
        <taxon>Microbacteriaceae</taxon>
        <taxon>Microbacterium</taxon>
    </lineage>
</organism>
<sequence length="210" mass="22788">MSTTALGYSAISSYSRIELLSLLHERPRRTIAELTDETGLHANTVREHLQRLEADGLVVRTTEHRTTRGRPRVLFTAVMGEEAVSSPVARRKVRAAADRGDLMRRLIPDAEPDTRDLAPDALHQLDAIVENLAESGFEPAFDGRDLTLDVTPCPHQEAQSGHRETLCAVHLGIMQGVLAEAGGPLRAIAVRTDGVPSGCIVQLACSRIAC</sequence>
<dbReference type="EMBL" id="VYSA01000002">
    <property type="protein sequence ID" value="KAA9107629.1"/>
    <property type="molecule type" value="Genomic_DNA"/>
</dbReference>
<evidence type="ECO:0000313" key="2">
    <source>
        <dbReference type="Proteomes" id="UP000325827"/>
    </source>
</evidence>
<accession>A0A5J5J1R5</accession>
<dbReference type="InterPro" id="IPR036388">
    <property type="entry name" value="WH-like_DNA-bd_sf"/>
</dbReference>
<dbReference type="InterPro" id="IPR036390">
    <property type="entry name" value="WH_DNA-bd_sf"/>
</dbReference>
<dbReference type="OrthoDB" id="3399802at2"/>
<comment type="caution">
    <text evidence="1">The sequence shown here is derived from an EMBL/GenBank/DDBJ whole genome shotgun (WGS) entry which is preliminary data.</text>
</comment>
<name>A0A5J5J1R5_9MICO</name>
<dbReference type="Pfam" id="PF13412">
    <property type="entry name" value="HTH_24"/>
    <property type="match status" value="1"/>
</dbReference>
<keyword evidence="2" id="KW-1185">Reference proteome</keyword>